<keyword evidence="16" id="KW-1185">Reference proteome</keyword>
<evidence type="ECO:0000256" key="11">
    <source>
        <dbReference type="SAM" id="SignalP"/>
    </source>
</evidence>
<evidence type="ECO:0000256" key="3">
    <source>
        <dbReference type="ARBA" id="ARBA00007806"/>
    </source>
</evidence>
<dbReference type="InterPro" id="IPR048395">
    <property type="entry name" value="Glyco_hydro_31_C"/>
</dbReference>
<dbReference type="GO" id="GO:0005788">
    <property type="term" value="C:endoplasmic reticulum lumen"/>
    <property type="evidence" value="ECO:0007669"/>
    <property type="project" value="EnsemblFungi"/>
</dbReference>
<dbReference type="InterPro" id="IPR030458">
    <property type="entry name" value="Glyco_hydro_31_AS"/>
</dbReference>
<dbReference type="PROSITE" id="PS00129">
    <property type="entry name" value="GLYCOSYL_HYDROL_F31_1"/>
    <property type="match status" value="1"/>
</dbReference>
<evidence type="ECO:0000259" key="13">
    <source>
        <dbReference type="Pfam" id="PF13802"/>
    </source>
</evidence>
<keyword evidence="5 10" id="KW-0378">Hydrolase</keyword>
<dbReference type="Gene3D" id="3.20.20.80">
    <property type="entry name" value="Glycosidases"/>
    <property type="match status" value="2"/>
</dbReference>
<dbReference type="Pfam" id="PF01055">
    <property type="entry name" value="Glyco_hydro_31_2nd"/>
    <property type="match status" value="1"/>
</dbReference>
<feature type="domain" description="Glycoside hydrolase family 31 TIM barrel" evidence="12">
    <location>
        <begin position="381"/>
        <end position="707"/>
    </location>
</feature>
<dbReference type="CDD" id="cd06603">
    <property type="entry name" value="GH31_GANC_GANAB_alpha"/>
    <property type="match status" value="1"/>
</dbReference>
<dbReference type="SUPFAM" id="SSF51445">
    <property type="entry name" value="(Trans)glycosidases"/>
    <property type="match status" value="1"/>
</dbReference>
<dbReference type="InterPro" id="IPR000322">
    <property type="entry name" value="Glyco_hydro_31_TIM"/>
</dbReference>
<dbReference type="GeneID" id="14493540"/>
<evidence type="ECO:0000256" key="2">
    <source>
        <dbReference type="ARBA" id="ARBA00004833"/>
    </source>
</evidence>
<name>I2GXD2_HENB6</name>
<dbReference type="AlphaFoldDB" id="I2GXD2"/>
<evidence type="ECO:0000313" key="15">
    <source>
        <dbReference type="EMBL" id="CCH58784.1"/>
    </source>
</evidence>
<dbReference type="GO" id="GO:0006491">
    <property type="term" value="P:N-glycan processing"/>
    <property type="evidence" value="ECO:0007669"/>
    <property type="project" value="EnsemblFungi"/>
</dbReference>
<evidence type="ECO:0000259" key="12">
    <source>
        <dbReference type="Pfam" id="PF01055"/>
    </source>
</evidence>
<evidence type="ECO:0000313" key="16">
    <source>
        <dbReference type="Proteomes" id="UP000002866"/>
    </source>
</evidence>
<keyword evidence="6" id="KW-0256">Endoplasmic reticulum</keyword>
<protein>
    <recommendedName>
        <fullName evidence="9">Glucosidase II subunit alpha</fullName>
    </recommendedName>
</protein>
<dbReference type="RefSeq" id="XP_004178303.1">
    <property type="nucleotide sequence ID" value="XM_004178255.1"/>
</dbReference>
<dbReference type="SUPFAM" id="SSF51011">
    <property type="entry name" value="Glycosyl hydrolase domain"/>
    <property type="match status" value="1"/>
</dbReference>
<evidence type="ECO:0000256" key="5">
    <source>
        <dbReference type="ARBA" id="ARBA00022801"/>
    </source>
</evidence>
<evidence type="ECO:0000259" key="14">
    <source>
        <dbReference type="Pfam" id="PF21365"/>
    </source>
</evidence>
<dbReference type="GO" id="GO:0070880">
    <property type="term" value="P:fungal-type cell wall beta-glucan biosynthetic process"/>
    <property type="evidence" value="ECO:0007669"/>
    <property type="project" value="EnsemblFungi"/>
</dbReference>
<dbReference type="STRING" id="1071380.I2GXD2"/>
<keyword evidence="4 11" id="KW-0732">Signal</keyword>
<feature type="domain" description="Glycosyl hydrolase family 31 C-terminal" evidence="14">
    <location>
        <begin position="715"/>
        <end position="804"/>
    </location>
</feature>
<dbReference type="CDD" id="cd14752">
    <property type="entry name" value="GH31_N"/>
    <property type="match status" value="1"/>
</dbReference>
<evidence type="ECO:0000256" key="4">
    <source>
        <dbReference type="ARBA" id="ARBA00022729"/>
    </source>
</evidence>
<feature type="chain" id="PRO_5003660266" description="Glucosidase II subunit alpha" evidence="11">
    <location>
        <begin position="20"/>
        <end position="939"/>
    </location>
</feature>
<evidence type="ECO:0000256" key="1">
    <source>
        <dbReference type="ARBA" id="ARBA00004240"/>
    </source>
</evidence>
<dbReference type="OrthoDB" id="1334205at2759"/>
<dbReference type="FunCoup" id="I2GXD2">
    <property type="interactions" value="997"/>
</dbReference>
<organism evidence="15 16">
    <name type="scientific">Henningerozyma blattae (strain ATCC 34711 / CBS 6284 / DSM 70876 / NBRC 10599 / NRRL Y-10934 / UCD 77-7)</name>
    <name type="common">Yeast</name>
    <name type="synonym">Tetrapisispora blattae</name>
    <dbReference type="NCBI Taxonomy" id="1071380"/>
    <lineage>
        <taxon>Eukaryota</taxon>
        <taxon>Fungi</taxon>
        <taxon>Dikarya</taxon>
        <taxon>Ascomycota</taxon>
        <taxon>Saccharomycotina</taxon>
        <taxon>Saccharomycetes</taxon>
        <taxon>Saccharomycetales</taxon>
        <taxon>Saccharomycetaceae</taxon>
        <taxon>Henningerozyma</taxon>
    </lineage>
</organism>
<dbReference type="GO" id="GO:0017177">
    <property type="term" value="C:glucosidase II complex"/>
    <property type="evidence" value="ECO:0007669"/>
    <property type="project" value="EnsemblFungi"/>
</dbReference>
<reference evidence="15 16" key="1">
    <citation type="journal article" date="2011" name="Proc. Natl. Acad. Sci. U.S.A.">
        <title>Evolutionary erosion of yeast sex chromosomes by mating-type switching accidents.</title>
        <authorList>
            <person name="Gordon J.L."/>
            <person name="Armisen D."/>
            <person name="Proux-Wera E."/>
            <person name="Oheigeartaigh S.S."/>
            <person name="Byrne K.P."/>
            <person name="Wolfe K.H."/>
        </authorList>
    </citation>
    <scope>NUCLEOTIDE SEQUENCE [LARGE SCALE GENOMIC DNA]</scope>
    <source>
        <strain evidence="16">ATCC 34711 / CBS 6284 / DSM 70876 / NBRC 10599 / NRRL Y-10934 / UCD 77-7</strain>
    </source>
</reference>
<keyword evidence="8 10" id="KW-0326">Glycosidase</keyword>
<dbReference type="Pfam" id="PF21365">
    <property type="entry name" value="Glyco_hydro_31_3rd"/>
    <property type="match status" value="1"/>
</dbReference>
<comment type="pathway">
    <text evidence="2">Glycan metabolism; N-glycan metabolism.</text>
</comment>
<dbReference type="KEGG" id="tbl:TBLA_0A10040"/>
<evidence type="ECO:0000256" key="7">
    <source>
        <dbReference type="ARBA" id="ARBA00023180"/>
    </source>
</evidence>
<dbReference type="Proteomes" id="UP000002866">
    <property type="component" value="Chromosome 1"/>
</dbReference>
<dbReference type="InterPro" id="IPR017853">
    <property type="entry name" value="GH"/>
</dbReference>
<gene>
    <name evidence="15" type="primary">TBLA0A10040</name>
    <name evidence="15" type="ORF">TBLA_0A10040</name>
</gene>
<dbReference type="InterPro" id="IPR011013">
    <property type="entry name" value="Gal_mutarotase_sf_dom"/>
</dbReference>
<evidence type="ECO:0000256" key="9">
    <source>
        <dbReference type="ARBA" id="ARBA00042895"/>
    </source>
</evidence>
<dbReference type="eggNOG" id="KOG1066">
    <property type="taxonomic scope" value="Eukaryota"/>
</dbReference>
<dbReference type="SUPFAM" id="SSF74650">
    <property type="entry name" value="Galactose mutarotase-like"/>
    <property type="match status" value="1"/>
</dbReference>
<dbReference type="Pfam" id="PF13802">
    <property type="entry name" value="Gal_mutarotas_2"/>
    <property type="match status" value="1"/>
</dbReference>
<comment type="subcellular location">
    <subcellularLocation>
        <location evidence="1">Endoplasmic reticulum</location>
    </subcellularLocation>
</comment>
<dbReference type="InterPro" id="IPR025887">
    <property type="entry name" value="Glyco_hydro_31_N_dom"/>
</dbReference>
<accession>I2GXD2</accession>
<dbReference type="Gene3D" id="2.60.40.1180">
    <property type="entry name" value="Golgi alpha-mannosidase II"/>
    <property type="match status" value="2"/>
</dbReference>
<dbReference type="InterPro" id="IPR013780">
    <property type="entry name" value="Glyco_hydro_b"/>
</dbReference>
<dbReference type="GO" id="GO:0106407">
    <property type="term" value="F:Glc2Man9GlcNAc2 oligosaccharide glucosidase activity"/>
    <property type="evidence" value="ECO:0007669"/>
    <property type="project" value="EnsemblFungi"/>
</dbReference>
<comment type="similarity">
    <text evidence="3 10">Belongs to the glycosyl hydrolase 31 family.</text>
</comment>
<evidence type="ECO:0000256" key="8">
    <source>
        <dbReference type="ARBA" id="ARBA00023295"/>
    </source>
</evidence>
<sequence>MLSSKRLICLSLLVVYSFAFTDYLLKKCGESGFCNRNRFYSNNILNSKNNYYSLDETSLNFDSNSNILYANVIKTIPSHQITTDNDTISHSNEELKITLPITISMLDSAVRFTMDEARSERHDVLEDFSSDLLSIQRYNETSNWSFDPKNNIPIEKFLKFNQLKNIVEISNEDESIKLNVYQDQFKIEIFYKGKLAMVLNDRLFLNVEHLRNEDDNDLNLLPEESSFNSFEDNFQYSKDDTLPFGPESVALDFTLIDSTHVYGIPEHADSLLLKDTSGSEPYRLYNVDVFEYNLDSKMPMYGAIPLLIGLHNDDTHQDNQFVSGVFWNNAADTWIDINYNNDLQNTKTHWMSESGIIDTIIFFTNSPLELSKKFTDLTGKPALPLLSSIGYHQCRWNYNDELDVLTVDSEMDRNHIPYDFIWLDLEYTDDRKYFTWKPNSFPNPKRLLQKLQRLGRNLVVLIDPHIKNDYPISNEMIVNDVAVKNHKGTPFIGICWPGKSLWIDTFNQLGQKIWNEFFQKFLYENVNNLFIWNDMNEPSIFDGPETSAPKDLIHSGGFEERSVHNVYGLTVHESTYESVKQIYSKSDRRPFILTRSFFAGSQRTAAVWTGDNVATWDYLRMSIPMMLTNGIAGFPFIGSDVAGFSGDPEMELIARWYQAGMWYPFFRAHAHIDSKRREPYLFNEPLKSIVRDIIQLRYKLLPTLYTLFHESSVKGVPIVTPMFYNKPQYKELYSIDDQFYMGDSGILVKPIVEKKVEQTEMIFTPGIYYEYYSLTPMIIDELKWETIITPLNRLPFFIEGGHIITTRDKYRRSSLLMQNDPFSLIVAPSMNGAAQGKIYLDDGNTFEYLTEEYLDFEFEMINGNKIIGKLNHLPKNLEKIGNLSINKIIIAKGQLAFNQETVTIKQNDSTFTCAIINEENRLVILNPGINLINDWEIIF</sequence>
<dbReference type="PANTHER" id="PTHR22762">
    <property type="entry name" value="ALPHA-GLUCOSIDASE"/>
    <property type="match status" value="1"/>
</dbReference>
<evidence type="ECO:0000256" key="6">
    <source>
        <dbReference type="ARBA" id="ARBA00022824"/>
    </source>
</evidence>
<dbReference type="Gene3D" id="2.60.40.1760">
    <property type="entry name" value="glycosyl hydrolase (family 31)"/>
    <property type="match status" value="1"/>
</dbReference>
<feature type="domain" description="Glycoside hydrolase family 31 N-terminal" evidence="13">
    <location>
        <begin position="132"/>
        <end position="336"/>
    </location>
</feature>
<dbReference type="PANTHER" id="PTHR22762:SF54">
    <property type="entry name" value="BCDNA.GH04962"/>
    <property type="match status" value="1"/>
</dbReference>
<dbReference type="GO" id="GO:0033919">
    <property type="term" value="F:glucan 1,3-alpha-glucosidase activity"/>
    <property type="evidence" value="ECO:0007669"/>
    <property type="project" value="EnsemblFungi"/>
</dbReference>
<dbReference type="HOGENOM" id="CLU_000631_7_0_1"/>
<keyword evidence="7" id="KW-0325">Glycoprotein</keyword>
<proteinExistence type="inferred from homology"/>
<dbReference type="OMA" id="TVHQPLW"/>
<feature type="signal peptide" evidence="11">
    <location>
        <begin position="1"/>
        <end position="19"/>
    </location>
</feature>
<evidence type="ECO:0000256" key="10">
    <source>
        <dbReference type="RuleBase" id="RU361185"/>
    </source>
</evidence>
<dbReference type="EMBL" id="HE806316">
    <property type="protein sequence ID" value="CCH58784.1"/>
    <property type="molecule type" value="Genomic_DNA"/>
</dbReference>
<dbReference type="InParanoid" id="I2GXD2"/>
<dbReference type="GO" id="GO:0030246">
    <property type="term" value="F:carbohydrate binding"/>
    <property type="evidence" value="ECO:0007669"/>
    <property type="project" value="InterPro"/>
</dbReference>